<organism evidence="1 2">
    <name type="scientific">Pristionchus fissidentatus</name>
    <dbReference type="NCBI Taxonomy" id="1538716"/>
    <lineage>
        <taxon>Eukaryota</taxon>
        <taxon>Metazoa</taxon>
        <taxon>Ecdysozoa</taxon>
        <taxon>Nematoda</taxon>
        <taxon>Chromadorea</taxon>
        <taxon>Rhabditida</taxon>
        <taxon>Rhabditina</taxon>
        <taxon>Diplogasteromorpha</taxon>
        <taxon>Diplogasteroidea</taxon>
        <taxon>Neodiplogasteridae</taxon>
        <taxon>Pristionchus</taxon>
    </lineage>
</organism>
<keyword evidence="2" id="KW-1185">Reference proteome</keyword>
<feature type="non-terminal residue" evidence="1">
    <location>
        <position position="1"/>
    </location>
</feature>
<comment type="caution">
    <text evidence="1">The sequence shown here is derived from an EMBL/GenBank/DDBJ whole genome shotgun (WGS) entry which is preliminary data.</text>
</comment>
<gene>
    <name evidence="1" type="ORF">PFISCL1PPCAC_26801</name>
</gene>
<protein>
    <submittedName>
        <fullName evidence="1">Uncharacterized protein</fullName>
    </submittedName>
</protein>
<dbReference type="EMBL" id="BTSY01000007">
    <property type="protein sequence ID" value="GMT35504.1"/>
    <property type="molecule type" value="Genomic_DNA"/>
</dbReference>
<proteinExistence type="predicted"/>
<evidence type="ECO:0000313" key="1">
    <source>
        <dbReference type="EMBL" id="GMT35504.1"/>
    </source>
</evidence>
<accession>A0AAV5WXV7</accession>
<name>A0AAV5WXV7_9BILA</name>
<evidence type="ECO:0000313" key="2">
    <source>
        <dbReference type="Proteomes" id="UP001432322"/>
    </source>
</evidence>
<dbReference type="AlphaFoldDB" id="A0AAV5WXV7"/>
<reference evidence="1" key="1">
    <citation type="submission" date="2023-10" db="EMBL/GenBank/DDBJ databases">
        <title>Genome assembly of Pristionchus species.</title>
        <authorList>
            <person name="Yoshida K."/>
            <person name="Sommer R.J."/>
        </authorList>
    </citation>
    <scope>NUCLEOTIDE SEQUENCE</scope>
    <source>
        <strain evidence="1">RS5133</strain>
    </source>
</reference>
<sequence length="77" mass="9342">YNLVRLHLNDRRNLPKVAKIEFKRMFANWMKVVFEVPCSLVQCFQLLGEMKPLRYSTRVDNSIHMWRFIFHIEANDS</sequence>
<feature type="non-terminal residue" evidence="1">
    <location>
        <position position="77"/>
    </location>
</feature>
<dbReference type="Proteomes" id="UP001432322">
    <property type="component" value="Unassembled WGS sequence"/>
</dbReference>